<comment type="caution">
    <text evidence="2">The sequence shown here is derived from an EMBL/GenBank/DDBJ whole genome shotgun (WGS) entry which is preliminary data.</text>
</comment>
<accession>A0A9N9KK72</accession>
<feature type="region of interest" description="Disordered" evidence="1">
    <location>
        <begin position="1"/>
        <end position="27"/>
    </location>
</feature>
<feature type="compositionally biased region" description="Polar residues" evidence="1">
    <location>
        <begin position="10"/>
        <end position="20"/>
    </location>
</feature>
<proteinExistence type="predicted"/>
<sequence length="41" mass="4486">LENDYDDTMSESISQTSYADTSCEEISQSDISIASQASYSL</sequence>
<reference evidence="2" key="1">
    <citation type="submission" date="2021-06" db="EMBL/GenBank/DDBJ databases">
        <authorList>
            <person name="Kallberg Y."/>
            <person name="Tangrot J."/>
            <person name="Rosling A."/>
        </authorList>
    </citation>
    <scope>NUCLEOTIDE SEQUENCE</scope>
    <source>
        <strain evidence="2">FL966</strain>
    </source>
</reference>
<evidence type="ECO:0000313" key="3">
    <source>
        <dbReference type="Proteomes" id="UP000789759"/>
    </source>
</evidence>
<name>A0A9N9KK72_9GLOM</name>
<evidence type="ECO:0000313" key="2">
    <source>
        <dbReference type="EMBL" id="CAG8839744.1"/>
    </source>
</evidence>
<evidence type="ECO:0000256" key="1">
    <source>
        <dbReference type="SAM" id="MobiDB-lite"/>
    </source>
</evidence>
<feature type="non-terminal residue" evidence="2">
    <location>
        <position position="41"/>
    </location>
</feature>
<dbReference type="AlphaFoldDB" id="A0A9N9KK72"/>
<gene>
    <name evidence="2" type="ORF">CPELLU_LOCUS21911</name>
</gene>
<organism evidence="2 3">
    <name type="scientific">Cetraspora pellucida</name>
    <dbReference type="NCBI Taxonomy" id="1433469"/>
    <lineage>
        <taxon>Eukaryota</taxon>
        <taxon>Fungi</taxon>
        <taxon>Fungi incertae sedis</taxon>
        <taxon>Mucoromycota</taxon>
        <taxon>Glomeromycotina</taxon>
        <taxon>Glomeromycetes</taxon>
        <taxon>Diversisporales</taxon>
        <taxon>Gigasporaceae</taxon>
        <taxon>Cetraspora</taxon>
    </lineage>
</organism>
<dbReference type="EMBL" id="CAJVQA010088117">
    <property type="protein sequence ID" value="CAG8839744.1"/>
    <property type="molecule type" value="Genomic_DNA"/>
</dbReference>
<keyword evidence="3" id="KW-1185">Reference proteome</keyword>
<protein>
    <submittedName>
        <fullName evidence="2">14511_t:CDS:1</fullName>
    </submittedName>
</protein>
<feature type="non-terminal residue" evidence="2">
    <location>
        <position position="1"/>
    </location>
</feature>
<dbReference type="Proteomes" id="UP000789759">
    <property type="component" value="Unassembled WGS sequence"/>
</dbReference>